<dbReference type="Proteomes" id="UP000521872">
    <property type="component" value="Unassembled WGS sequence"/>
</dbReference>
<reference evidence="2 3" key="1">
    <citation type="submission" date="2019-12" db="EMBL/GenBank/DDBJ databases">
        <authorList>
            <person name="Floudas D."/>
            <person name="Bentzer J."/>
            <person name="Ahren D."/>
            <person name="Johansson T."/>
            <person name="Persson P."/>
            <person name="Tunlid A."/>
        </authorList>
    </citation>
    <scope>NUCLEOTIDE SEQUENCE [LARGE SCALE GENOMIC DNA]</scope>
    <source>
        <strain evidence="2 3">CBS 102.39</strain>
    </source>
</reference>
<evidence type="ECO:0000313" key="2">
    <source>
        <dbReference type="EMBL" id="KAF4616160.1"/>
    </source>
</evidence>
<comment type="caution">
    <text evidence="2">The sequence shown here is derived from an EMBL/GenBank/DDBJ whole genome shotgun (WGS) entry which is preliminary data.</text>
</comment>
<evidence type="ECO:0000256" key="1">
    <source>
        <dbReference type="SAM" id="SignalP"/>
    </source>
</evidence>
<feature type="chain" id="PRO_5035002982" evidence="1">
    <location>
        <begin position="19"/>
        <end position="143"/>
    </location>
</feature>
<keyword evidence="1" id="KW-0732">Signal</keyword>
<organism evidence="2 3">
    <name type="scientific">Agrocybe pediades</name>
    <dbReference type="NCBI Taxonomy" id="84607"/>
    <lineage>
        <taxon>Eukaryota</taxon>
        <taxon>Fungi</taxon>
        <taxon>Dikarya</taxon>
        <taxon>Basidiomycota</taxon>
        <taxon>Agaricomycotina</taxon>
        <taxon>Agaricomycetes</taxon>
        <taxon>Agaricomycetidae</taxon>
        <taxon>Agaricales</taxon>
        <taxon>Agaricineae</taxon>
        <taxon>Strophariaceae</taxon>
        <taxon>Agrocybe</taxon>
    </lineage>
</organism>
<sequence length="143" mass="15206">MLFTLSTVTLALASLISASVVKRQNCPEAARFGVVHVTPTTVSAGDIINVNVDLRCAVQLGVVAQSIDYTIDVPVDNNGFEFPILIGRHIIQPGALFDNLTTIIPHANFFAGANYVIEVTNVHPSNDAFITEGSVDTGITINV</sequence>
<keyword evidence="3" id="KW-1185">Reference proteome</keyword>
<name>A0A8H4QRN0_9AGAR</name>
<gene>
    <name evidence="2" type="ORF">D9613_011222</name>
</gene>
<dbReference type="AlphaFoldDB" id="A0A8H4QRN0"/>
<accession>A0A8H4QRN0</accession>
<dbReference type="EMBL" id="JAACJL010000032">
    <property type="protein sequence ID" value="KAF4616160.1"/>
    <property type="molecule type" value="Genomic_DNA"/>
</dbReference>
<evidence type="ECO:0000313" key="3">
    <source>
        <dbReference type="Proteomes" id="UP000521872"/>
    </source>
</evidence>
<feature type="signal peptide" evidence="1">
    <location>
        <begin position="1"/>
        <end position="18"/>
    </location>
</feature>
<proteinExistence type="predicted"/>
<protein>
    <submittedName>
        <fullName evidence="2">Uncharacterized protein</fullName>
    </submittedName>
</protein>